<accession>A0ABR8BGW3</accession>
<comment type="caution">
    <text evidence="1">The sequence shown here is derived from an EMBL/GenBank/DDBJ whole genome shotgun (WGS) entry which is preliminary data.</text>
</comment>
<dbReference type="EMBL" id="JACJQL010000027">
    <property type="protein sequence ID" value="MBD2253175.1"/>
    <property type="molecule type" value="Genomic_DNA"/>
</dbReference>
<sequence length="49" mass="5731">MMIAWALISLYKGSQDETLYSRVDGGNLERYAELEVVEERSLKPDDIYY</sequence>
<reference evidence="1 2" key="1">
    <citation type="journal article" date="2020" name="ISME J.">
        <title>Comparative genomics reveals insights into cyanobacterial evolution and habitat adaptation.</title>
        <authorList>
            <person name="Chen M.Y."/>
            <person name="Teng W.K."/>
            <person name="Zhao L."/>
            <person name="Hu C.X."/>
            <person name="Zhou Y.K."/>
            <person name="Han B.P."/>
            <person name="Song L.R."/>
            <person name="Shu W.S."/>
        </authorList>
    </citation>
    <scope>NUCLEOTIDE SEQUENCE [LARGE SCALE GENOMIC DNA]</scope>
    <source>
        <strain evidence="1 2">FACHB-3921</strain>
    </source>
</reference>
<keyword evidence="2" id="KW-1185">Reference proteome</keyword>
<proteinExistence type="predicted"/>
<dbReference type="Proteomes" id="UP000621307">
    <property type="component" value="Unassembled WGS sequence"/>
</dbReference>
<gene>
    <name evidence="1" type="ORF">H6G14_17975</name>
</gene>
<protein>
    <submittedName>
        <fullName evidence="1">Uncharacterized protein</fullName>
    </submittedName>
</protein>
<evidence type="ECO:0000313" key="2">
    <source>
        <dbReference type="Proteomes" id="UP000621307"/>
    </source>
</evidence>
<evidence type="ECO:0000313" key="1">
    <source>
        <dbReference type="EMBL" id="MBD2253175.1"/>
    </source>
</evidence>
<name>A0ABR8BGW3_9NOSO</name>
<organism evidence="1 2">
    <name type="scientific">Nostoc parmelioides FACHB-3921</name>
    <dbReference type="NCBI Taxonomy" id="2692909"/>
    <lineage>
        <taxon>Bacteria</taxon>
        <taxon>Bacillati</taxon>
        <taxon>Cyanobacteriota</taxon>
        <taxon>Cyanophyceae</taxon>
        <taxon>Nostocales</taxon>
        <taxon>Nostocaceae</taxon>
        <taxon>Nostoc</taxon>
    </lineage>
</organism>
<dbReference type="RefSeq" id="WP_190568723.1">
    <property type="nucleotide sequence ID" value="NZ_JACJQL010000027.1"/>
</dbReference>